<keyword evidence="4 6" id="KW-1133">Transmembrane helix</keyword>
<dbReference type="AlphaFoldDB" id="A0A0D2JE41"/>
<dbReference type="EMBL" id="ARQD01000002">
    <property type="protein sequence ID" value="KIX85281.1"/>
    <property type="molecule type" value="Genomic_DNA"/>
</dbReference>
<protein>
    <recommendedName>
        <fullName evidence="7">Na+/H+ antiporter NhaC-like C-terminal domain-containing protein</fullName>
    </recommendedName>
</protein>
<evidence type="ECO:0000256" key="2">
    <source>
        <dbReference type="ARBA" id="ARBA00022475"/>
    </source>
</evidence>
<feature type="transmembrane region" description="Helical" evidence="6">
    <location>
        <begin position="65"/>
        <end position="82"/>
    </location>
</feature>
<reference evidence="8 9" key="1">
    <citation type="journal article" date="2013" name="Proc. Natl. Acad. Sci. U.S.A.">
        <title>Candidate phylum TM6 genome recovered from a hospital sink biofilm provides genomic insights into this uncultivated phylum.</title>
        <authorList>
            <person name="McLean J.S."/>
            <person name="Lombardo M.J."/>
            <person name="Badger J.H."/>
            <person name="Edlund A."/>
            <person name="Novotny M."/>
            <person name="Yee-Greenbaum J."/>
            <person name="Vyahhi N."/>
            <person name="Hall A.P."/>
            <person name="Yang Y."/>
            <person name="Dupont C.L."/>
            <person name="Ziegler M.G."/>
            <person name="Chitsaz H."/>
            <person name="Allen A.E."/>
            <person name="Yooseph S."/>
            <person name="Tesler G."/>
            <person name="Pevzner P.A."/>
            <person name="Friedman R.M."/>
            <person name="Nealson K.H."/>
            <person name="Venter J.C."/>
            <person name="Lasken R.S."/>
        </authorList>
    </citation>
    <scope>NUCLEOTIDE SEQUENCE [LARGE SCALE GENOMIC DNA]</scope>
    <source>
        <strain evidence="8 9">TM6SC1</strain>
    </source>
</reference>
<keyword evidence="5 6" id="KW-0472">Membrane</keyword>
<evidence type="ECO:0000256" key="6">
    <source>
        <dbReference type="SAM" id="Phobius"/>
    </source>
</evidence>
<feature type="transmembrane region" description="Helical" evidence="6">
    <location>
        <begin position="151"/>
        <end position="172"/>
    </location>
</feature>
<gene>
    <name evidence="8" type="ORF">J120_03155</name>
</gene>
<keyword evidence="9" id="KW-1185">Reference proteome</keyword>
<feature type="domain" description="Na+/H+ antiporter NhaC-like C-terminal" evidence="7">
    <location>
        <begin position="156"/>
        <end position="492"/>
    </location>
</feature>
<dbReference type="eggNOG" id="COG1757">
    <property type="taxonomic scope" value="Bacteria"/>
</dbReference>
<comment type="subcellular location">
    <subcellularLocation>
        <location evidence="1">Cell membrane</location>
        <topology evidence="1">Multi-pass membrane protein</topology>
    </subcellularLocation>
</comment>
<dbReference type="GO" id="GO:0005886">
    <property type="term" value="C:plasma membrane"/>
    <property type="evidence" value="ECO:0007669"/>
    <property type="project" value="UniProtKB-SubCell"/>
</dbReference>
<feature type="transmembrane region" description="Helical" evidence="6">
    <location>
        <begin position="474"/>
        <end position="492"/>
    </location>
</feature>
<evidence type="ECO:0000259" key="7">
    <source>
        <dbReference type="Pfam" id="PF03553"/>
    </source>
</evidence>
<evidence type="ECO:0000256" key="5">
    <source>
        <dbReference type="ARBA" id="ARBA00023136"/>
    </source>
</evidence>
<dbReference type="Proteomes" id="UP000032214">
    <property type="component" value="Unassembled WGS sequence"/>
</dbReference>
<feature type="transmembrane region" description="Helical" evidence="6">
    <location>
        <begin position="28"/>
        <end position="45"/>
    </location>
</feature>
<keyword evidence="2" id="KW-1003">Cell membrane</keyword>
<evidence type="ECO:0000313" key="9">
    <source>
        <dbReference type="Proteomes" id="UP000032214"/>
    </source>
</evidence>
<feature type="transmembrane region" description="Helical" evidence="6">
    <location>
        <begin position="6"/>
        <end position="21"/>
    </location>
</feature>
<keyword evidence="3 6" id="KW-0812">Transmembrane</keyword>
<evidence type="ECO:0000256" key="4">
    <source>
        <dbReference type="ARBA" id="ARBA00022989"/>
    </source>
</evidence>
<comment type="caution">
    <text evidence="8">The sequence shown here is derived from an EMBL/GenBank/DDBJ whole genome shotgun (WGS) entry which is preliminary data.</text>
</comment>
<feature type="transmembrane region" description="Helical" evidence="6">
    <location>
        <begin position="498"/>
        <end position="521"/>
    </location>
</feature>
<dbReference type="InterPro" id="IPR018461">
    <property type="entry name" value="Na/H_Antiport_NhaC-like_C"/>
</dbReference>
<organism evidence="8 9">
    <name type="scientific">candidate division TM6 bacterium JCVI TM6SC1</name>
    <dbReference type="NCBI Taxonomy" id="1306947"/>
    <lineage>
        <taxon>Bacteria</taxon>
        <taxon>Candidatus Babelota</taxon>
        <taxon>Vermiphilus</taxon>
    </lineage>
</organism>
<feature type="transmembrane region" description="Helical" evidence="6">
    <location>
        <begin position="259"/>
        <end position="282"/>
    </location>
</feature>
<evidence type="ECO:0000313" key="8">
    <source>
        <dbReference type="EMBL" id="KIX85281.1"/>
    </source>
</evidence>
<feature type="transmembrane region" description="Helical" evidence="6">
    <location>
        <begin position="192"/>
        <end position="216"/>
    </location>
</feature>
<accession>A0A0D2JE41</accession>
<proteinExistence type="predicted"/>
<evidence type="ECO:0000256" key="3">
    <source>
        <dbReference type="ARBA" id="ARBA00022692"/>
    </source>
</evidence>
<feature type="transmembrane region" description="Helical" evidence="6">
    <location>
        <begin position="339"/>
        <end position="359"/>
    </location>
</feature>
<feature type="transmembrane region" description="Helical" evidence="6">
    <location>
        <begin position="302"/>
        <end position="327"/>
    </location>
</feature>
<dbReference type="PANTHER" id="PTHR43478:SF1">
    <property type="entry name" value="NA+_H+ ANTIPORTER NHAC-LIKE C-TERMINAL DOMAIN-CONTAINING PROTEIN"/>
    <property type="match status" value="1"/>
</dbReference>
<dbReference type="STRING" id="1306947.J120_03155"/>
<evidence type="ECO:0000256" key="1">
    <source>
        <dbReference type="ARBA" id="ARBA00004651"/>
    </source>
</evidence>
<sequence>MNNTWAILLPPVVVLIGTFITKRLNSSLCAGIILAALITTNWSALPAFKLSVFRLKEIVTDFDNIYTYCFLLIIGALVLFIERTGGANAFARIITRRITSTRSAQNSSLLISFSLFIDDYLNILTSSAVMRSITDQTGVPRAKLAYLIHSLSSPLVVLAPISSWTGMLITQFESAGISMDAHLNTKIYADPFLTYLSTIPYLFYSFALIMSVWLIVHYSYSFGPMKIHEDHARNTGNLFAGKEPQAAISDSTAGNLLDFVVPVCSLLIFVFMGIAYSGGYHLLGGTVGLVSSFKNNTQTPAILALSAGAAFALSCVRAWVAGTLTIADIKNIGKDGILLMYKTVVMLILASTLGLIFRLDLQAGTYLSNLIGPHISLHLLPVMFFLISCIISFITGTAWGTIALLAPIVIQLLIGLEHIATPTTIEHIPLLIPILGSLLSGSVCGNQLTPISDTTIMTCSGTGAYLTDHLITQAWYVLPVIIGSLCGFYITGLTYTSGYVLCALYGLTTTCIATWLCIVLINSISKGRTS</sequence>
<dbReference type="PANTHER" id="PTHR43478">
    <property type="entry name" value="NA+/H+ ANTIPORTER-RELATED"/>
    <property type="match status" value="1"/>
</dbReference>
<dbReference type="Pfam" id="PF03553">
    <property type="entry name" value="Na_H_antiporter"/>
    <property type="match status" value="1"/>
</dbReference>
<name>A0A0D2JE41_9BACT</name>